<dbReference type="InterPro" id="IPR045353">
    <property type="entry name" value="LAIKA"/>
</dbReference>
<feature type="region of interest" description="Disordered" evidence="2">
    <location>
        <begin position="631"/>
        <end position="679"/>
    </location>
</feature>
<gene>
    <name evidence="4" type="ORF">EGYM00392_LOCUS15406</name>
</gene>
<dbReference type="GO" id="GO:0006355">
    <property type="term" value="P:regulation of DNA-templated transcription"/>
    <property type="evidence" value="ECO:0007669"/>
    <property type="project" value="InterPro"/>
</dbReference>
<feature type="compositionally biased region" description="Low complexity" evidence="2">
    <location>
        <begin position="45"/>
        <end position="59"/>
    </location>
</feature>
<dbReference type="PANTHER" id="PTHR14304:SF11">
    <property type="entry name" value="SAP DOMAIN-CONTAINING PROTEIN"/>
    <property type="match status" value="1"/>
</dbReference>
<dbReference type="InterPro" id="IPR025224">
    <property type="entry name" value="CCAR1/CCAR2"/>
</dbReference>
<accession>A0A7S1I8X5</accession>
<evidence type="ECO:0000256" key="1">
    <source>
        <dbReference type="ARBA" id="ARBA00023054"/>
    </source>
</evidence>
<feature type="compositionally biased region" description="Basic and acidic residues" evidence="2">
    <location>
        <begin position="640"/>
        <end position="672"/>
    </location>
</feature>
<evidence type="ECO:0000313" key="4">
    <source>
        <dbReference type="EMBL" id="CAD9004321.1"/>
    </source>
</evidence>
<dbReference type="Pfam" id="PF19256">
    <property type="entry name" value="LAIKA"/>
    <property type="match status" value="1"/>
</dbReference>
<dbReference type="PANTHER" id="PTHR14304">
    <property type="entry name" value="CELL DIVISION CYCLE AND APOPTOSIS REGULATOR PROTEIN"/>
    <property type="match status" value="1"/>
</dbReference>
<feature type="compositionally biased region" description="Basic and acidic residues" evidence="2">
    <location>
        <begin position="428"/>
        <end position="545"/>
    </location>
</feature>
<name>A0A7S1I8X5_9EUGL</name>
<reference evidence="4" key="1">
    <citation type="submission" date="2021-01" db="EMBL/GenBank/DDBJ databases">
        <authorList>
            <person name="Corre E."/>
            <person name="Pelletier E."/>
            <person name="Niang G."/>
            <person name="Scheremetjew M."/>
            <person name="Finn R."/>
            <person name="Kale V."/>
            <person name="Holt S."/>
            <person name="Cochrane G."/>
            <person name="Meng A."/>
            <person name="Brown T."/>
            <person name="Cohen L."/>
        </authorList>
    </citation>
    <scope>NUCLEOTIDE SEQUENCE</scope>
    <source>
        <strain evidence="4">NIES-381</strain>
    </source>
</reference>
<organism evidence="4">
    <name type="scientific">Eutreptiella gymnastica</name>
    <dbReference type="NCBI Taxonomy" id="73025"/>
    <lineage>
        <taxon>Eukaryota</taxon>
        <taxon>Discoba</taxon>
        <taxon>Euglenozoa</taxon>
        <taxon>Euglenida</taxon>
        <taxon>Spirocuta</taxon>
        <taxon>Euglenophyceae</taxon>
        <taxon>Eutreptiales</taxon>
        <taxon>Eutreptiaceae</taxon>
        <taxon>Eutreptiella</taxon>
    </lineage>
</organism>
<keyword evidence="1" id="KW-0175">Coiled coil</keyword>
<feature type="region of interest" description="Disordered" evidence="2">
    <location>
        <begin position="1"/>
        <end position="85"/>
    </location>
</feature>
<feature type="region of interest" description="Disordered" evidence="2">
    <location>
        <begin position="337"/>
        <end position="357"/>
    </location>
</feature>
<sequence>MEWQRYLAGRGRGGASVGGYGGRGGYGGQPARGNYGNAKPAYPVARGPARAAPYQPRRPIQAHVPRAPRPYQPPVRRASPTPYQPRAQAPVVQPVLPQGGKGGYQATRPSARPIDNVHIYGQLERRLTDACHRYPKLALSPDFESVIHHWPTQGNLDIPLSVTIPFHTDPDLTLPVPEAEPEAADTEPKYIARVMLLSMVKEEEPADDKKKAPKPHMSKRIKFLVAKKANGGLMSIGGPHSPAKDGGDPTTDSAMIKTAIRHCKEICGIDLTPCKTWYKFCEIVYKRPSGAQDRTVVFVPDIWNHFAAGDPVKVYKQVNRQEVEVEEEVEVEIEVDDEEMKEGEEKEGEEKESKKVTKKIKKKVNTKKVVDNITVRSMDLSLNGILEYDMQDKHEETAELSLFAEAFDEMLSSKYAVQVLSILQAKKEKTDTQNAELKRKRDAENAERAQKLAAERDEREAKRKKMEEQKKEEAELKAQREEEEKNMTEEQIKERRAKEAEEKKLKDEEEKKAKEELMKKTREELEAKKKAEEEEKAKKEEEEKAKKTKTKVVTTTNVDDSILEPFSYFDKPTGHGGQQLGNLKRETVEGILHAMGTLCQREVDALLRGAGLPKEKSHISLYYKTLATTTTTTTIEVPIEEPKKEEPKSEETPEEGKDEAMQETKEETKEEAKEEEAAE</sequence>
<feature type="compositionally biased region" description="Acidic residues" evidence="2">
    <location>
        <begin position="337"/>
        <end position="347"/>
    </location>
</feature>
<evidence type="ECO:0000256" key="2">
    <source>
        <dbReference type="SAM" id="MobiDB-lite"/>
    </source>
</evidence>
<proteinExistence type="predicted"/>
<dbReference type="GO" id="GO:0005634">
    <property type="term" value="C:nucleus"/>
    <property type="evidence" value="ECO:0007669"/>
    <property type="project" value="TreeGrafter"/>
</dbReference>
<feature type="compositionally biased region" description="Gly residues" evidence="2">
    <location>
        <begin position="10"/>
        <end position="30"/>
    </location>
</feature>
<dbReference type="InterPro" id="IPR025954">
    <property type="entry name" value="DBC1/CARP1_inactive_NUDIX"/>
</dbReference>
<feature type="region of interest" description="Disordered" evidence="2">
    <location>
        <begin position="428"/>
        <end position="552"/>
    </location>
</feature>
<evidence type="ECO:0000259" key="3">
    <source>
        <dbReference type="SMART" id="SM01122"/>
    </source>
</evidence>
<dbReference type="SMART" id="SM01122">
    <property type="entry name" value="DBC1"/>
    <property type="match status" value="1"/>
</dbReference>
<feature type="domain" description="DBC1/CARP1 catalytically inactive NUDIX hydrolase" evidence="3">
    <location>
        <begin position="214"/>
        <end position="332"/>
    </location>
</feature>
<dbReference type="AlphaFoldDB" id="A0A7S1I8X5"/>
<dbReference type="Pfam" id="PF14443">
    <property type="entry name" value="DBC1"/>
    <property type="match status" value="1"/>
</dbReference>
<protein>
    <recommendedName>
        <fullName evidence="3">DBC1/CARP1 catalytically inactive NUDIX hydrolase domain-containing protein</fullName>
    </recommendedName>
</protein>
<dbReference type="EMBL" id="HBGA01042336">
    <property type="protein sequence ID" value="CAD9004321.1"/>
    <property type="molecule type" value="Transcribed_RNA"/>
</dbReference>